<evidence type="ECO:0000256" key="6">
    <source>
        <dbReference type="RuleBase" id="RU000672"/>
    </source>
</evidence>
<feature type="active site" description="Proton acceptor" evidence="4">
    <location>
        <position position="24"/>
    </location>
</feature>
<evidence type="ECO:0000256" key="1">
    <source>
        <dbReference type="ARBA" id="ARBA00001935"/>
    </source>
</evidence>
<keyword evidence="4 6" id="KW-0801">TPQ</keyword>
<comment type="caution">
    <text evidence="8">The sequence shown here is derived from an EMBL/GenBank/DDBJ whole genome shotgun (WGS) entry which is preliminary data.</text>
</comment>
<keyword evidence="6" id="KW-0186">Copper</keyword>
<feature type="active site" description="Schiff-base intermediate with substrate; via topaquinone" evidence="4">
    <location>
        <position position="108"/>
    </location>
</feature>
<comment type="similarity">
    <text evidence="6">Belongs to the copper/topaquinone oxidase family.</text>
</comment>
<dbReference type="PROSITE" id="PS01165">
    <property type="entry name" value="COPPER_AMINE_OXID_2"/>
    <property type="match status" value="1"/>
</dbReference>
<dbReference type="EMBL" id="CAJVCH010283639">
    <property type="protein sequence ID" value="CAG7784817.1"/>
    <property type="molecule type" value="Genomic_DNA"/>
</dbReference>
<keyword evidence="6" id="KW-0560">Oxidoreductase</keyword>
<protein>
    <recommendedName>
        <fullName evidence="6">Amine oxidase</fullName>
        <ecNumber evidence="6">1.4.3.-</ecNumber>
    </recommendedName>
</protein>
<dbReference type="GO" id="GO:0005507">
    <property type="term" value="F:copper ion binding"/>
    <property type="evidence" value="ECO:0007669"/>
    <property type="project" value="InterPro"/>
</dbReference>
<comment type="subunit">
    <text evidence="2">Homodimer.</text>
</comment>
<dbReference type="PANTHER" id="PTHR10638">
    <property type="entry name" value="COPPER AMINE OXIDASE"/>
    <property type="match status" value="1"/>
</dbReference>
<evidence type="ECO:0000256" key="2">
    <source>
        <dbReference type="ARBA" id="ARBA00011738"/>
    </source>
</evidence>
<comment type="cofactor">
    <cofactor evidence="1">
        <name>Cu cation</name>
        <dbReference type="ChEBI" id="CHEBI:23378"/>
    </cofactor>
</comment>
<gene>
    <name evidence="8" type="ORF">AFUS01_LOCUS23480</name>
</gene>
<feature type="domain" description="Copper amine oxidase catalytic" evidence="7">
    <location>
        <begin position="1"/>
        <end position="355"/>
    </location>
</feature>
<dbReference type="Pfam" id="PF01179">
    <property type="entry name" value="Cu_amine_oxid"/>
    <property type="match status" value="1"/>
</dbReference>
<evidence type="ECO:0000256" key="5">
    <source>
        <dbReference type="PIRSR" id="PIRSR600269-51"/>
    </source>
</evidence>
<dbReference type="PANTHER" id="PTHR10638:SF86">
    <property type="entry name" value="COPPER AMINE OXIDASE 1-RELATED"/>
    <property type="match status" value="1"/>
</dbReference>
<proteinExistence type="inferred from homology"/>
<feature type="modified residue" description="2',4',5'-topaquinone" evidence="5">
    <location>
        <position position="108"/>
    </location>
</feature>
<dbReference type="EC" id="1.4.3.-" evidence="6"/>
<organism evidence="8 9">
    <name type="scientific">Allacma fusca</name>
    <dbReference type="NCBI Taxonomy" id="39272"/>
    <lineage>
        <taxon>Eukaryota</taxon>
        <taxon>Metazoa</taxon>
        <taxon>Ecdysozoa</taxon>
        <taxon>Arthropoda</taxon>
        <taxon>Hexapoda</taxon>
        <taxon>Collembola</taxon>
        <taxon>Symphypleona</taxon>
        <taxon>Sminthuridae</taxon>
        <taxon>Allacma</taxon>
    </lineage>
</organism>
<dbReference type="GO" id="GO:0048038">
    <property type="term" value="F:quinone binding"/>
    <property type="evidence" value="ECO:0007669"/>
    <property type="project" value="InterPro"/>
</dbReference>
<dbReference type="InterPro" id="IPR000269">
    <property type="entry name" value="Cu_amine_oxidase"/>
</dbReference>
<evidence type="ECO:0000313" key="8">
    <source>
        <dbReference type="EMBL" id="CAG7784817.1"/>
    </source>
</evidence>
<dbReference type="InterPro" id="IPR049948">
    <property type="entry name" value="Cu_Am_ox_TPQ-bd"/>
</dbReference>
<comment type="PTM">
    <text evidence="5 6">Topaquinone (TPQ) is generated by copper-dependent autoxidation of a specific tyrosyl residue.</text>
</comment>
<dbReference type="Proteomes" id="UP000708208">
    <property type="component" value="Unassembled WGS sequence"/>
</dbReference>
<dbReference type="InterPro" id="IPR015798">
    <property type="entry name" value="Cu_amine_oxidase_C"/>
</dbReference>
<evidence type="ECO:0000256" key="4">
    <source>
        <dbReference type="PIRSR" id="PIRSR600269-50"/>
    </source>
</evidence>
<name>A0A8J2KH99_9HEXA</name>
<sequence length="373" mass="41362">MSISEMVVPYGDPRPPFHRKSAFDVGDYGLGYCANSLLLGCDCLGAIKYFDATFNDHNGQPTCIKNAVCLHEEDAGLLWKHTEYRTGKVSVTRSRALIISFVVTVVNYEYAVYWTFYQDGTINFQIKATGELSTNIFADGEEQAGYGTIVAEGIIGQFHQHMFAVRLDTMIDGLRNTVSTVDVEPLEGEFGSKDNPYGQGFRVREGRLANSAESRTSVSPATSRIWKISNDSEINPITKRPTAWKLIPMNSAPLMAKQGSLIRARAGFAEHSVWVTKQNDEHLFAAGFYVNQSRGGDGLPSWISTEDNIIDEDVVLWHTFGVTHIPRVEDFPVMPVETCGFTLKPNCFFTANPALDVPPSSKEVNKSKLVNCH</sequence>
<evidence type="ECO:0000313" key="9">
    <source>
        <dbReference type="Proteomes" id="UP000708208"/>
    </source>
</evidence>
<dbReference type="InterPro" id="IPR049947">
    <property type="entry name" value="Cu_Am_Ox_Cu-bd"/>
</dbReference>
<dbReference type="GO" id="GO:0008131">
    <property type="term" value="F:primary methylamine oxidase activity"/>
    <property type="evidence" value="ECO:0007669"/>
    <property type="project" value="UniProtKB-EC"/>
</dbReference>
<evidence type="ECO:0000259" key="7">
    <source>
        <dbReference type="Pfam" id="PF01179"/>
    </source>
</evidence>
<comment type="cofactor">
    <cofactor evidence="6">
        <name>Cu cation</name>
        <dbReference type="ChEBI" id="CHEBI:23378"/>
    </cofactor>
    <text evidence="6">Contains 1 topaquinone per subunit.</text>
</comment>
<reference evidence="8" key="1">
    <citation type="submission" date="2021-06" db="EMBL/GenBank/DDBJ databases">
        <authorList>
            <person name="Hodson N. C."/>
            <person name="Mongue J. A."/>
            <person name="Jaron S. K."/>
        </authorList>
    </citation>
    <scope>NUCLEOTIDE SEQUENCE</scope>
</reference>
<evidence type="ECO:0000256" key="3">
    <source>
        <dbReference type="ARBA" id="ARBA00048032"/>
    </source>
</evidence>
<dbReference type="GO" id="GO:0009308">
    <property type="term" value="P:amine metabolic process"/>
    <property type="evidence" value="ECO:0007669"/>
    <property type="project" value="UniProtKB-UniRule"/>
</dbReference>
<keyword evidence="9" id="KW-1185">Reference proteome</keyword>
<comment type="catalytic activity">
    <reaction evidence="3">
        <text>a primary methyl amine + O2 + H2O = an aldehyde + H2O2 + NH4(+)</text>
        <dbReference type="Rhea" id="RHEA:16153"/>
        <dbReference type="ChEBI" id="CHEBI:15377"/>
        <dbReference type="ChEBI" id="CHEBI:15379"/>
        <dbReference type="ChEBI" id="CHEBI:16240"/>
        <dbReference type="ChEBI" id="CHEBI:17478"/>
        <dbReference type="ChEBI" id="CHEBI:28938"/>
        <dbReference type="ChEBI" id="CHEBI:228804"/>
        <dbReference type="EC" id="1.4.3.21"/>
    </reaction>
</comment>
<keyword evidence="6" id="KW-0479">Metal-binding</keyword>
<dbReference type="OrthoDB" id="8250332at2759"/>
<accession>A0A8J2KH99</accession>
<dbReference type="AlphaFoldDB" id="A0A8J2KH99"/>
<dbReference type="PROSITE" id="PS01164">
    <property type="entry name" value="COPPER_AMINE_OXID_1"/>
    <property type="match status" value="1"/>
</dbReference>